<evidence type="ECO:0000259" key="3">
    <source>
        <dbReference type="Pfam" id="PF02463"/>
    </source>
</evidence>
<sequence>MKAHIKHRADIENRLKDIEERLRELRKSVEIYKVVDMLVNKLLGKDGIIAKILTAEAKRLIELYTNRILHELGLDFSIDIDENFNIEVKSSSGELDIRSLSGGETVALAIALRIATAYTIFGKLPGFFILDEPTQFLDLNRRRTLFEIIKRLSERIPQVIIVTHDADVIDLADKVFYVNKIGGRSVVVEKIIELEAMA</sequence>
<feature type="coiled-coil region" evidence="2">
    <location>
        <begin position="1"/>
        <end position="35"/>
    </location>
</feature>
<comment type="caution">
    <text evidence="4">The sequence shown here is derived from an EMBL/GenBank/DDBJ whole genome shotgun (WGS) entry which is preliminary data.</text>
</comment>
<organism evidence="4">
    <name type="scientific">Ignisphaera aggregans</name>
    <dbReference type="NCBI Taxonomy" id="334771"/>
    <lineage>
        <taxon>Archaea</taxon>
        <taxon>Thermoproteota</taxon>
        <taxon>Thermoprotei</taxon>
        <taxon>Desulfurococcales</taxon>
        <taxon>Desulfurococcaceae</taxon>
        <taxon>Ignisphaera</taxon>
    </lineage>
</organism>
<protein>
    <recommendedName>
        <fullName evidence="3">RecF/RecN/SMC N-terminal domain-containing protein</fullName>
    </recommendedName>
</protein>
<feature type="domain" description="RecF/RecN/SMC N-terminal" evidence="3">
    <location>
        <begin position="51"/>
        <end position="180"/>
    </location>
</feature>
<gene>
    <name evidence="4" type="ORF">ENM84_01285</name>
</gene>
<accession>A0A7C5THS9</accession>
<dbReference type="InterPro" id="IPR027417">
    <property type="entry name" value="P-loop_NTPase"/>
</dbReference>
<evidence type="ECO:0000313" key="4">
    <source>
        <dbReference type="EMBL" id="HHP81277.1"/>
    </source>
</evidence>
<keyword evidence="1 2" id="KW-0175">Coiled coil</keyword>
<name>A0A7C5THS9_9CREN</name>
<dbReference type="Pfam" id="PF02463">
    <property type="entry name" value="SMC_N"/>
    <property type="match status" value="1"/>
</dbReference>
<dbReference type="EMBL" id="DRZI01000043">
    <property type="protein sequence ID" value="HHP81277.1"/>
    <property type="molecule type" value="Genomic_DNA"/>
</dbReference>
<reference evidence="4" key="1">
    <citation type="journal article" date="2020" name="mSystems">
        <title>Genome- and Community-Level Interaction Insights into Carbon Utilization and Element Cycling Functions of Hydrothermarchaeota in Hydrothermal Sediment.</title>
        <authorList>
            <person name="Zhou Z."/>
            <person name="Liu Y."/>
            <person name="Xu W."/>
            <person name="Pan J."/>
            <person name="Luo Z.H."/>
            <person name="Li M."/>
        </authorList>
    </citation>
    <scope>NUCLEOTIDE SEQUENCE [LARGE SCALE GENOMIC DNA]</scope>
    <source>
        <strain evidence="4">SpSt-1121</strain>
    </source>
</reference>
<dbReference type="InterPro" id="IPR003395">
    <property type="entry name" value="RecF/RecN/SMC_N"/>
</dbReference>
<dbReference type="Gene3D" id="3.40.50.300">
    <property type="entry name" value="P-loop containing nucleotide triphosphate hydrolases"/>
    <property type="match status" value="1"/>
</dbReference>
<evidence type="ECO:0000256" key="1">
    <source>
        <dbReference type="ARBA" id="ARBA00023054"/>
    </source>
</evidence>
<dbReference type="PANTHER" id="PTHR32114">
    <property type="entry name" value="ABC TRANSPORTER ABCH.3"/>
    <property type="match status" value="1"/>
</dbReference>
<dbReference type="AlphaFoldDB" id="A0A7C5THS9"/>
<dbReference type="PANTHER" id="PTHR32114:SF2">
    <property type="entry name" value="ABC TRANSPORTER ABCH.3"/>
    <property type="match status" value="1"/>
</dbReference>
<proteinExistence type="predicted"/>
<dbReference type="SUPFAM" id="SSF52540">
    <property type="entry name" value="P-loop containing nucleoside triphosphate hydrolases"/>
    <property type="match status" value="1"/>
</dbReference>
<evidence type="ECO:0000256" key="2">
    <source>
        <dbReference type="SAM" id="Coils"/>
    </source>
</evidence>